<organism evidence="3 4">
    <name type="scientific">Riemerella anatipestifer</name>
    <name type="common">Moraxella anatipestifer</name>
    <dbReference type="NCBI Taxonomy" id="34085"/>
    <lineage>
        <taxon>Bacteria</taxon>
        <taxon>Pseudomonadati</taxon>
        <taxon>Bacteroidota</taxon>
        <taxon>Flavobacteriia</taxon>
        <taxon>Flavobacteriales</taxon>
        <taxon>Weeksellaceae</taxon>
        <taxon>Riemerella</taxon>
    </lineage>
</organism>
<dbReference type="Gene3D" id="3.40.390.10">
    <property type="entry name" value="Collagenase (Catalytic Domain)"/>
    <property type="match status" value="1"/>
</dbReference>
<feature type="signal peptide" evidence="1">
    <location>
        <begin position="1"/>
        <end position="21"/>
    </location>
</feature>
<dbReference type="InterPro" id="IPR019026">
    <property type="entry name" value="Peptidase_M64_IgA"/>
</dbReference>
<accession>A0A1S7DVJ8</accession>
<dbReference type="InterPro" id="IPR032625">
    <property type="entry name" value="M64_N"/>
</dbReference>
<dbReference type="AlphaFoldDB" id="A0A1S7DVJ8"/>
<proteinExistence type="predicted"/>
<dbReference type="InterPro" id="IPR038171">
    <property type="entry name" value="M64_N_sf"/>
</dbReference>
<evidence type="ECO:0000259" key="2">
    <source>
        <dbReference type="Pfam" id="PF16217"/>
    </source>
</evidence>
<dbReference type="Pfam" id="PF09471">
    <property type="entry name" value="Peptidase_M64"/>
    <property type="match status" value="2"/>
</dbReference>
<evidence type="ECO:0000313" key="3">
    <source>
        <dbReference type="EMBL" id="AQY23140.1"/>
    </source>
</evidence>
<dbReference type="RefSeq" id="WP_079208327.1">
    <property type="nucleotide sequence ID" value="NZ_CP011859.1"/>
</dbReference>
<feature type="chain" id="PRO_5012729632" evidence="1">
    <location>
        <begin position="22"/>
        <end position="428"/>
    </location>
</feature>
<dbReference type="GO" id="GO:0008237">
    <property type="term" value="F:metallopeptidase activity"/>
    <property type="evidence" value="ECO:0007669"/>
    <property type="project" value="InterPro"/>
</dbReference>
<name>A0A1S7DVJ8_RIEAN</name>
<reference evidence="3 4" key="1">
    <citation type="submission" date="2015-06" db="EMBL/GenBank/DDBJ databases">
        <title>R. anatipestifer strain HXb2 is the most virulent strain so far, and the genome sequence would help us uncover the pathogenesis.</title>
        <authorList>
            <person name="Hu Q."/>
            <person name="Qi J."/>
            <person name="Bo H."/>
            <person name="Liu G."/>
            <person name="Tao M."/>
            <person name="Ding Y."/>
            <person name="Xue Y."/>
        </authorList>
    </citation>
    <scope>NUCLEOTIDE SEQUENCE [LARGE SCALE GENOMIC DNA]</scope>
    <source>
        <strain evidence="3 4">HXb2</strain>
    </source>
</reference>
<protein>
    <submittedName>
        <fullName evidence="3">Peptidase m64, iga</fullName>
    </submittedName>
</protein>
<evidence type="ECO:0000313" key="4">
    <source>
        <dbReference type="Proteomes" id="UP000189883"/>
    </source>
</evidence>
<gene>
    <name evidence="3" type="ORF">AB406_2203</name>
</gene>
<dbReference type="Gene3D" id="2.60.40.3250">
    <property type="entry name" value="Peptidase M64, N-terminal domain"/>
    <property type="match status" value="1"/>
</dbReference>
<evidence type="ECO:0000256" key="1">
    <source>
        <dbReference type="SAM" id="SignalP"/>
    </source>
</evidence>
<dbReference type="InterPro" id="IPR024079">
    <property type="entry name" value="MetalloPept_cat_dom_sf"/>
</dbReference>
<keyword evidence="1" id="KW-0732">Signal</keyword>
<dbReference type="Pfam" id="PF16217">
    <property type="entry name" value="M64_N"/>
    <property type="match status" value="1"/>
</dbReference>
<dbReference type="EMBL" id="CP011859">
    <property type="protein sequence ID" value="AQY23140.1"/>
    <property type="molecule type" value="Genomic_DNA"/>
</dbReference>
<sequence>MKTKHHLLIIAMLILSQMSIAQTLNFEDYFTSGSLRIDLLLTGNHAHKTATIHQLKKEPHYGGGTSAQLIFPDLGNYRIVIKDELSKKMIFSKGFSPIFSEWQATEEAKNKYKSFENTLTVPFPKHNIILEVQSRERDGSFSNLLTEAINPNQFDIIKETSSFYPSTKIYGHKPPQNAVDIAILAEGYTTEEMPKFKKDAQRFIDYMMSVEPFKSNRNHFNVYIVESPSQESGTDIPGENIYKNTILNSHFYTFGEPRYLTTLSSFKISDIAANVPYDQIFVIVNTPRYGGGGFYNVINLVSADNYLSEKVFVHEFGHGFAGLGDEYYNNSGGTTDLYNLKVEPWEPNLTTLVDFGKKWKHKVNKNIPIPTPRTELYKNSIGVFEGGGYTPKGIYSPVQDCRMKSNTPENFCPVCTDALLETILFYTR</sequence>
<dbReference type="Proteomes" id="UP000189883">
    <property type="component" value="Chromosome"/>
</dbReference>
<feature type="domain" description="Peptidase M64 N-terminal" evidence="2">
    <location>
        <begin position="25"/>
        <end position="144"/>
    </location>
</feature>